<dbReference type="RefSeq" id="WP_270078304.1">
    <property type="nucleotide sequence ID" value="NZ_CP115174.1"/>
</dbReference>
<evidence type="ECO:0000256" key="4">
    <source>
        <dbReference type="ARBA" id="ARBA00022960"/>
    </source>
</evidence>
<protein>
    <submittedName>
        <fullName evidence="9">L,D-transpeptidase family protein</fullName>
    </submittedName>
</protein>
<evidence type="ECO:0000313" key="9">
    <source>
        <dbReference type="EMBL" id="WBO23673.1"/>
    </source>
</evidence>
<evidence type="ECO:0000256" key="7">
    <source>
        <dbReference type="PROSITE-ProRule" id="PRU01373"/>
    </source>
</evidence>
<organism evidence="9 10">
    <name type="scientific">Sphingomonas abietis</name>
    <dbReference type="NCBI Taxonomy" id="3012344"/>
    <lineage>
        <taxon>Bacteria</taxon>
        <taxon>Pseudomonadati</taxon>
        <taxon>Pseudomonadota</taxon>
        <taxon>Alphaproteobacteria</taxon>
        <taxon>Sphingomonadales</taxon>
        <taxon>Sphingomonadaceae</taxon>
        <taxon>Sphingomonas</taxon>
    </lineage>
</organism>
<evidence type="ECO:0000259" key="8">
    <source>
        <dbReference type="PROSITE" id="PS52029"/>
    </source>
</evidence>
<dbReference type="Pfam" id="PF03734">
    <property type="entry name" value="YkuD"/>
    <property type="match status" value="1"/>
</dbReference>
<dbReference type="CDD" id="cd16913">
    <property type="entry name" value="YkuD_like"/>
    <property type="match status" value="1"/>
</dbReference>
<keyword evidence="3" id="KW-0808">Transferase</keyword>
<gene>
    <name evidence="9" type="ORF">PBT88_06005</name>
</gene>
<dbReference type="PANTHER" id="PTHR30582">
    <property type="entry name" value="L,D-TRANSPEPTIDASE"/>
    <property type="match status" value="1"/>
</dbReference>
<dbReference type="PROSITE" id="PS52029">
    <property type="entry name" value="LD_TPASE"/>
    <property type="match status" value="1"/>
</dbReference>
<accession>A0ABY7NQL0</accession>
<evidence type="ECO:0000256" key="1">
    <source>
        <dbReference type="ARBA" id="ARBA00004752"/>
    </source>
</evidence>
<reference evidence="9 10" key="1">
    <citation type="submission" date="2022-12" db="EMBL/GenBank/DDBJ databases">
        <title>Sphingomonas abieness sp. nov., an endophytic bacterium isolated from Abies koreana.</title>
        <authorList>
            <person name="Jiang L."/>
            <person name="Lee J."/>
        </authorList>
    </citation>
    <scope>NUCLEOTIDE SEQUENCE [LARGE SCALE GENOMIC DNA]</scope>
    <source>
        <strain evidence="10">PAMB 00755</strain>
    </source>
</reference>
<comment type="similarity">
    <text evidence="2">Belongs to the YkuD family.</text>
</comment>
<evidence type="ECO:0000256" key="2">
    <source>
        <dbReference type="ARBA" id="ARBA00005992"/>
    </source>
</evidence>
<comment type="pathway">
    <text evidence="1 7">Cell wall biogenesis; peptidoglycan biosynthesis.</text>
</comment>
<dbReference type="NCBIfam" id="NF004785">
    <property type="entry name" value="PRK06132.1-2"/>
    <property type="match status" value="1"/>
</dbReference>
<sequence length="239" mass="25604">MVTRKRPLLLALVGIGLCAGTGVPVALRQQGYWIDRPLPESARRSRFTPVDAMALRPGQFRWAPYADDAAPFRVVVDLTNQRAFVFQGHALIGIAAVSTGRSGHGTPTGVFPILEKARFHRSNIYSNAPMPFMQRLTWGGVALHAGYNPGRPASHGCIRLPYGFAQILFRATDVGGIVVVTRGAALAPPELEQPDLQMVAANPAANPAIDSGHAMPGAGRHVAMMSTDRTIAYVTATML</sequence>
<evidence type="ECO:0000256" key="3">
    <source>
        <dbReference type="ARBA" id="ARBA00022679"/>
    </source>
</evidence>
<evidence type="ECO:0000256" key="5">
    <source>
        <dbReference type="ARBA" id="ARBA00022984"/>
    </source>
</evidence>
<feature type="domain" description="L,D-TPase catalytic" evidence="8">
    <location>
        <begin position="72"/>
        <end position="181"/>
    </location>
</feature>
<dbReference type="EMBL" id="CP115174">
    <property type="protein sequence ID" value="WBO23673.1"/>
    <property type="molecule type" value="Genomic_DNA"/>
</dbReference>
<evidence type="ECO:0000313" key="10">
    <source>
        <dbReference type="Proteomes" id="UP001210865"/>
    </source>
</evidence>
<dbReference type="InterPro" id="IPR038063">
    <property type="entry name" value="Transpep_catalytic_dom"/>
</dbReference>
<dbReference type="Proteomes" id="UP001210865">
    <property type="component" value="Chromosome"/>
</dbReference>
<dbReference type="InterPro" id="IPR050979">
    <property type="entry name" value="LD-transpeptidase"/>
</dbReference>
<dbReference type="SUPFAM" id="SSF141523">
    <property type="entry name" value="L,D-transpeptidase catalytic domain-like"/>
    <property type="match status" value="1"/>
</dbReference>
<name>A0ABY7NQL0_9SPHN</name>
<feature type="active site" description="Proton donor/acceptor" evidence="7">
    <location>
        <position position="144"/>
    </location>
</feature>
<keyword evidence="4 7" id="KW-0133">Cell shape</keyword>
<dbReference type="Gene3D" id="2.40.440.10">
    <property type="entry name" value="L,D-transpeptidase catalytic domain-like"/>
    <property type="match status" value="1"/>
</dbReference>
<keyword evidence="10" id="KW-1185">Reference proteome</keyword>
<keyword evidence="5 7" id="KW-0573">Peptidoglycan synthesis</keyword>
<feature type="active site" description="Nucleophile" evidence="7">
    <location>
        <position position="157"/>
    </location>
</feature>
<keyword evidence="6 7" id="KW-0961">Cell wall biogenesis/degradation</keyword>
<evidence type="ECO:0000256" key="6">
    <source>
        <dbReference type="ARBA" id="ARBA00023316"/>
    </source>
</evidence>
<proteinExistence type="inferred from homology"/>
<dbReference type="PANTHER" id="PTHR30582:SF2">
    <property type="entry name" value="L,D-TRANSPEPTIDASE YCIB-RELATED"/>
    <property type="match status" value="1"/>
</dbReference>
<dbReference type="InterPro" id="IPR005490">
    <property type="entry name" value="LD_TPept_cat_dom"/>
</dbReference>